<organism evidence="1 2">
    <name type="scientific">Desulfuromonas thiophila</name>
    <dbReference type="NCBI Taxonomy" id="57664"/>
    <lineage>
        <taxon>Bacteria</taxon>
        <taxon>Pseudomonadati</taxon>
        <taxon>Thermodesulfobacteriota</taxon>
        <taxon>Desulfuromonadia</taxon>
        <taxon>Desulfuromonadales</taxon>
        <taxon>Desulfuromonadaceae</taxon>
        <taxon>Desulfuromonas</taxon>
    </lineage>
</organism>
<protein>
    <submittedName>
        <fullName evidence="1">Uncharacterized protein</fullName>
    </submittedName>
</protein>
<evidence type="ECO:0000313" key="1">
    <source>
        <dbReference type="EMBL" id="SDE22062.1"/>
    </source>
</evidence>
<keyword evidence="2" id="KW-1185">Reference proteome</keyword>
<accession>A0A1G7B532</accession>
<evidence type="ECO:0000313" key="2">
    <source>
        <dbReference type="Proteomes" id="UP000243205"/>
    </source>
</evidence>
<dbReference type="Proteomes" id="UP000243205">
    <property type="component" value="Unassembled WGS sequence"/>
</dbReference>
<dbReference type="AlphaFoldDB" id="A0A1G7B532"/>
<proteinExistence type="predicted"/>
<dbReference type="EMBL" id="FNAQ01000005">
    <property type="protein sequence ID" value="SDE22062.1"/>
    <property type="molecule type" value="Genomic_DNA"/>
</dbReference>
<sequence>MEQKMDSYETISGNLLPHYSPEKTVIAVLLPRKPVRWLNYKALRNQGIIV</sequence>
<name>A0A1G7B532_9BACT</name>
<gene>
    <name evidence="1" type="ORF">SAMN05661003_10565</name>
</gene>
<reference evidence="2" key="1">
    <citation type="submission" date="2016-10" db="EMBL/GenBank/DDBJ databases">
        <authorList>
            <person name="Varghese N."/>
            <person name="Submissions S."/>
        </authorList>
    </citation>
    <scope>NUCLEOTIDE SEQUENCE [LARGE SCALE GENOMIC DNA]</scope>
    <source>
        <strain evidence="2">DSM 8987</strain>
    </source>
</reference>